<name>A0A256F3Z7_9HYPH</name>
<evidence type="ECO:0000313" key="2">
    <source>
        <dbReference type="Proteomes" id="UP000216345"/>
    </source>
</evidence>
<protein>
    <submittedName>
        <fullName evidence="1">Uncharacterized protein</fullName>
    </submittedName>
</protein>
<keyword evidence="2" id="KW-1185">Reference proteome</keyword>
<organism evidence="1 2">
    <name type="scientific">Brucella rhizosphaerae</name>
    <dbReference type="NCBI Taxonomy" id="571254"/>
    <lineage>
        <taxon>Bacteria</taxon>
        <taxon>Pseudomonadati</taxon>
        <taxon>Pseudomonadota</taxon>
        <taxon>Alphaproteobacteria</taxon>
        <taxon>Hyphomicrobiales</taxon>
        <taxon>Brucellaceae</taxon>
        <taxon>Brucella/Ochrobactrum group</taxon>
        <taxon>Brucella</taxon>
    </lineage>
</organism>
<dbReference type="EMBL" id="NNRK01000034">
    <property type="protein sequence ID" value="OYR09568.1"/>
    <property type="molecule type" value="Genomic_DNA"/>
</dbReference>
<gene>
    <name evidence="1" type="ORF">CEV32_1998</name>
</gene>
<sequence length="46" mass="5272">MNVCMSKNSAAARGRSGACIFRWPKRIPKNAKRFLDKMRDEEKSVS</sequence>
<dbReference type="Proteomes" id="UP000216345">
    <property type="component" value="Unassembled WGS sequence"/>
</dbReference>
<dbReference type="AlphaFoldDB" id="A0A256F3Z7"/>
<accession>A0A256F3Z7</accession>
<comment type="caution">
    <text evidence="1">The sequence shown here is derived from an EMBL/GenBank/DDBJ whole genome shotgun (WGS) entry which is preliminary data.</text>
</comment>
<proteinExistence type="predicted"/>
<evidence type="ECO:0000313" key="1">
    <source>
        <dbReference type="EMBL" id="OYR09568.1"/>
    </source>
</evidence>
<reference evidence="1 2" key="1">
    <citation type="submission" date="2017-07" db="EMBL/GenBank/DDBJ databases">
        <title>Phylogenetic study on the rhizospheric bacterium Ochrobactrum sp. A44.</title>
        <authorList>
            <person name="Krzyzanowska D.M."/>
            <person name="Ossowicki A."/>
            <person name="Rajewska M."/>
            <person name="Maciag T."/>
            <person name="Kaczynski Z."/>
            <person name="Czerwicka M."/>
            <person name="Jafra S."/>
        </authorList>
    </citation>
    <scope>NUCLEOTIDE SEQUENCE [LARGE SCALE GENOMIC DNA]</scope>
    <source>
        <strain evidence="1 2">PR17</strain>
    </source>
</reference>